<gene>
    <name evidence="1" type="ORF">A3207_01485</name>
</gene>
<name>A0A8J8PHM7_9ARCH</name>
<dbReference type="EMBL" id="LVVT01000001">
    <property type="protein sequence ID" value="TQS84732.1"/>
    <property type="molecule type" value="Genomic_DNA"/>
</dbReference>
<comment type="caution">
    <text evidence="1">The sequence shown here is derived from an EMBL/GenBank/DDBJ whole genome shotgun (WGS) entry which is preliminary data.</text>
</comment>
<proteinExistence type="predicted"/>
<dbReference type="AlphaFoldDB" id="A0A8J8PHM7"/>
<dbReference type="RefSeq" id="WP_020448714.1">
    <property type="nucleotide sequence ID" value="NZ_CAYAYE010000015.1"/>
</dbReference>
<dbReference type="Proteomes" id="UP000752814">
    <property type="component" value="Unassembled WGS sequence"/>
</dbReference>
<accession>A0A8J8PHM7</accession>
<evidence type="ECO:0000313" key="2">
    <source>
        <dbReference type="Proteomes" id="UP000752814"/>
    </source>
</evidence>
<evidence type="ECO:0000313" key="1">
    <source>
        <dbReference type="EMBL" id="TQS84732.1"/>
    </source>
</evidence>
<sequence length="205" mass="23252">MSSNPDVVYIVRDEAFFTTAALADHILENANSYHALAEADKFPGRDRMAFSIMLTMFDEMGKLLHMVRECEKTAKADHPDVRVVDFHNNSLNGRRGLGQILEEIRTIESASVNLGFSKAVITEEPEFLKEDYSSLDGRSRYFQIDKIMRKDEYIPTIDIMNRYAAVIERNAMAAGNYLHDLGKALGLWVSLELSPAEKNGKVRYL</sequence>
<reference evidence="1" key="1">
    <citation type="submission" date="2016-03" db="EMBL/GenBank/DDBJ databases">
        <authorList>
            <person name="Borrel G."/>
            <person name="Mccann A."/>
            <person name="O'Toole P.W."/>
        </authorList>
    </citation>
    <scope>NUCLEOTIDE SEQUENCE</scope>
    <source>
        <strain evidence="1">183</strain>
    </source>
</reference>
<protein>
    <submittedName>
        <fullName evidence="1">Uncharacterized protein</fullName>
    </submittedName>
</protein>
<dbReference type="GeneID" id="41323244"/>
<organism evidence="1 2">
    <name type="scientific">Candidatus Methanomassiliicoccus intestinalis</name>
    <dbReference type="NCBI Taxonomy" id="1406512"/>
    <lineage>
        <taxon>Archaea</taxon>
        <taxon>Methanobacteriati</taxon>
        <taxon>Thermoplasmatota</taxon>
        <taxon>Thermoplasmata</taxon>
        <taxon>Methanomassiliicoccales</taxon>
        <taxon>Methanomassiliicoccaceae</taxon>
        <taxon>Methanomassiliicoccus</taxon>
    </lineage>
</organism>